<reference evidence="3" key="2">
    <citation type="submission" date="2014-07" db="EMBL/GenBank/DDBJ databases">
        <authorList>
            <person name="Hull J."/>
        </authorList>
    </citation>
    <scope>NUCLEOTIDE SEQUENCE</scope>
</reference>
<evidence type="ECO:0000313" key="3">
    <source>
        <dbReference type="EMBL" id="JAG22509.1"/>
    </source>
</evidence>
<reference evidence="3" key="1">
    <citation type="journal article" date="2014" name="PLoS ONE">
        <title>Transcriptome-Based Identification of ABC Transporters in the Western Tarnished Plant Bug Lygus hesperus.</title>
        <authorList>
            <person name="Hull J.J."/>
            <person name="Chaney K."/>
            <person name="Geib S.M."/>
            <person name="Fabrick J.A."/>
            <person name="Brent C.S."/>
            <person name="Walsh D."/>
            <person name="Lavine L.C."/>
        </authorList>
    </citation>
    <scope>NUCLEOTIDE SEQUENCE</scope>
</reference>
<dbReference type="Pfam" id="PF10545">
    <property type="entry name" value="MADF_DNA_bdg"/>
    <property type="match status" value="1"/>
</dbReference>
<dbReference type="GO" id="GO:0006357">
    <property type="term" value="P:regulation of transcription by RNA polymerase II"/>
    <property type="evidence" value="ECO:0007669"/>
    <property type="project" value="TreeGrafter"/>
</dbReference>
<gene>
    <name evidence="3" type="primary">Adf1_15</name>
    <name evidence="3" type="ORF">CM83_27899</name>
</gene>
<dbReference type="SMART" id="SM00595">
    <property type="entry name" value="MADF"/>
    <property type="match status" value="1"/>
</dbReference>
<name>A0A0A9XRB2_LYGHE</name>
<sequence length="292" mass="32571">PRGVSLSFGTEKSALTLKTKMEGFNIRFVGVVEKHPVIYDYTLQGYSRKDITEQAWNEVAKEMNLPAGECKEKWRNLRSTLAKNLKPKPSGSGATKKKPYYLTDAMQFAIPFIKVARTSSGNSPAIPEKILASDEESIVDDTQQFDFSGESSSVINNQRTVNDYSQLPSSPSSPTPRPAHLPPQTGLPLEITTEPATTGPKGRKRKRADSQSDDDKDWITYFGAKTNETTIKSTPNENSMRREGIQSFLNSLIPDLLPMTDVELRVFKRKTLLLVDEVLDARVLNHHTTPSQ</sequence>
<organism evidence="3">
    <name type="scientific">Lygus hesperus</name>
    <name type="common">Western plant bug</name>
    <dbReference type="NCBI Taxonomy" id="30085"/>
    <lineage>
        <taxon>Eukaryota</taxon>
        <taxon>Metazoa</taxon>
        <taxon>Ecdysozoa</taxon>
        <taxon>Arthropoda</taxon>
        <taxon>Hexapoda</taxon>
        <taxon>Insecta</taxon>
        <taxon>Pterygota</taxon>
        <taxon>Neoptera</taxon>
        <taxon>Paraneoptera</taxon>
        <taxon>Hemiptera</taxon>
        <taxon>Heteroptera</taxon>
        <taxon>Panheteroptera</taxon>
        <taxon>Cimicomorpha</taxon>
        <taxon>Miridae</taxon>
        <taxon>Mirini</taxon>
        <taxon>Lygus</taxon>
    </lineage>
</organism>
<protein>
    <submittedName>
        <fullName evidence="3">Transcription factor Adf-1</fullName>
    </submittedName>
</protein>
<dbReference type="PROSITE" id="PS51029">
    <property type="entry name" value="MADF"/>
    <property type="match status" value="1"/>
</dbReference>
<feature type="region of interest" description="Disordered" evidence="1">
    <location>
        <begin position="148"/>
        <end position="217"/>
    </location>
</feature>
<dbReference type="InterPro" id="IPR006578">
    <property type="entry name" value="MADF-dom"/>
</dbReference>
<dbReference type="GO" id="GO:0005634">
    <property type="term" value="C:nucleus"/>
    <property type="evidence" value="ECO:0007669"/>
    <property type="project" value="TreeGrafter"/>
</dbReference>
<dbReference type="PANTHER" id="PTHR12243">
    <property type="entry name" value="MADF DOMAIN TRANSCRIPTION FACTOR"/>
    <property type="match status" value="1"/>
</dbReference>
<feature type="compositionally biased region" description="Pro residues" evidence="1">
    <location>
        <begin position="171"/>
        <end position="181"/>
    </location>
</feature>
<dbReference type="EMBL" id="GBHO01021095">
    <property type="protein sequence ID" value="JAG22509.1"/>
    <property type="molecule type" value="Transcribed_RNA"/>
</dbReference>
<evidence type="ECO:0000259" key="2">
    <source>
        <dbReference type="PROSITE" id="PS51029"/>
    </source>
</evidence>
<dbReference type="AlphaFoldDB" id="A0A0A9XRB2"/>
<dbReference type="PANTHER" id="PTHR12243:SF60">
    <property type="entry name" value="SI:CH211-15D5.12-RELATED"/>
    <property type="match status" value="1"/>
</dbReference>
<dbReference type="InterPro" id="IPR039353">
    <property type="entry name" value="TF_Adf1"/>
</dbReference>
<feature type="compositionally biased region" description="Polar residues" evidence="1">
    <location>
        <begin position="148"/>
        <end position="164"/>
    </location>
</feature>
<proteinExistence type="predicted"/>
<feature type="non-terminal residue" evidence="3">
    <location>
        <position position="1"/>
    </location>
</feature>
<feature type="domain" description="MADF" evidence="2">
    <location>
        <begin position="27"/>
        <end position="114"/>
    </location>
</feature>
<accession>A0A0A9XRB2</accession>
<dbReference type="GO" id="GO:0005667">
    <property type="term" value="C:transcription regulator complex"/>
    <property type="evidence" value="ECO:0007669"/>
    <property type="project" value="TreeGrafter"/>
</dbReference>
<evidence type="ECO:0000256" key="1">
    <source>
        <dbReference type="SAM" id="MobiDB-lite"/>
    </source>
</evidence>